<organism evidence="6 7">
    <name type="scientific">Fulvivirga marina</name>
    <dbReference type="NCBI Taxonomy" id="2494733"/>
    <lineage>
        <taxon>Bacteria</taxon>
        <taxon>Pseudomonadati</taxon>
        <taxon>Bacteroidota</taxon>
        <taxon>Cytophagia</taxon>
        <taxon>Cytophagales</taxon>
        <taxon>Fulvivirgaceae</taxon>
        <taxon>Fulvivirga</taxon>
    </lineage>
</organism>
<dbReference type="GO" id="GO:0044550">
    <property type="term" value="P:secondary metabolite biosynthetic process"/>
    <property type="evidence" value="ECO:0007669"/>
    <property type="project" value="TreeGrafter"/>
</dbReference>
<dbReference type="NCBIfam" id="NF003417">
    <property type="entry name" value="PRK04813.1"/>
    <property type="match status" value="5"/>
</dbReference>
<dbReference type="Pfam" id="PF00550">
    <property type="entry name" value="PP-binding"/>
    <property type="match status" value="2"/>
</dbReference>
<sequence>MVKLSNIRLTDAGQGNKELQISFNQTKAGYSKDKTIVDLFEEQVVSCRDKVALEDETRSLTYGELSGQVNAIASFIQSRGIKGDAIIGLLLDNSIEAVISILGILKSGNAYLPIDPENPFERIRFLLTDTKSPLLISQKKYVRTMNRLQWECSQLNNLLCIDSDEYLAEKEAANELGRKDLWDYVGDNAHDDISGGAWFSSYTGEDLSREEMDEYADNIFEKLEPYLNENTRVLEIGCSSGISMFRIAPLVKSYYGTDLSDSILAKTREEVSRRGFDNIQLSTLPAHEVDTIAEKDFDIVILNSVIQCFNGHNYLLDVLGKAVSLLNDQGIIFVGDVQDQDLKEAFLDSLTQFKKEHADKTFKIKSDWSNELFLSKQFFQDLPFNINGIDSVKISEKTGTIQNELTLYRYDVILGIKKPFTQPVLDTRSKSQFDRRALQLYGSQAFESPATPASVAYIIYTSGSTGAPKGCIITHENVVRLMKNDRHPFDFGSEDVWVMAHAYNFDFSVWEIFGALLYGGKLLVPARTLVKDISQFARYIKENAVTVLNQTPLAFRYLSEHILNMRTEDQLTDLRYIIFGGDRLEPARLKDWVKTYPLEQVAMINMYGITETTVHVTYHRLTATDIDNPSKGSPVGKAIPETTVYICNQDGEFVPPGVIGELLVGGTGVCNGYLNNEALTHERFVELPAFPGERFYKTGDKGRWLENGTIEFFGRIDNQVKLRGYRIELGEIENSIGAHPAVREACVYLSDQEGGEDSSLQAAITLEEDNHTVKQLLDYKTNNPEFLKQLFDLPNGVMLFHKNQSETLHTYHEIYEHHIYAQHGITIDDGDVIFDIGANIGMFASYVGFHARSAKVYAFEPVPPIYECLKANASLYPFDIEAYNFGFSDKQEQITFAYYPQNTVISGRYGQQGRDKEMVGEFLASQNQKSVDQLSAEQMEDVLKQTLQSQEVTCDLKRLSDFIEENKVDKIDLLKIDAERSELDILNGIEDKHWNIIKQLVVEVQNIDGRLEQITQRLEKAGFKVNSLQDDALANSNIYNVYARKANEEASEEDNVKKRAKIAFSNPKSLLKEINQYCSANLPSYMVPATIKIIDKIPLNTNGKANRKALPYLEGIELNPGKKVILPRNETERILLNIWEEILGNKGISVKDNFFEIGGHSLKATKVIWSIQNQCNVSLDLGDIFANPTIEELAPLIFNAAQEEFQHIPAAQVRDTYALSHAQKRLWVINQFETAKTAYNIAGAYFLETALDKEVLEKVFRTLIERHESLRTVFVEVDNEPRQKIIPSKDFQFNITFVDLKNQPDAELQARKMAEEEANIPFDLEKGPLLRFTLIQLADGKFGILLTMHHIISDGWSMQVFLKELLMVYDAYAKGVGHQLSPLKVQYKDFSEWQNDQLSGENLESHRAYWLTRFSEKAPVLNLPTDFSRPAVKTFNGDRVQVVFDKDKVSRINQLSNKYQVSLFMTLEALVKTLLYKYTNISDITIGTVEAGRKHKDLEGQIGYYLDTLPLRTHFNGDDSFIAMLDKVKATTLEAYEHQVYPFDRLIDDLNLERNASRSPLFDVIIALQNLALEASQTGNEGGGELPIAAMDRSFLYTKYDLTIIFHPDAENLHMVVEYNTDLFTKKRIQRMTDHFQMLLDKVCESPELQLNSLELATADDKKKQIEEFNQVPEHTDFKTFIELFESKAKECESLIAVEFGTDTLTYKELNDQADRLASYLVENYALQAGQNVALMSTRNHHMVVAMLAIWKAGATLVPVDTAIPDERKQYILEEIDAKVLLTEMDQLSEVSYFEGHVFALDIQLDQLADVAGKLPKQSNADDVAYIIFTSGSTGSPKGVEVRYRNLSNYLLWANAYYFQNQQGHVMPFFTPVGFDLTFTSIFSTLLRGDKLVVFDENNQVDSVLREIFSASSSVNAVKLTPSHVAVLAHLGIEKTNVDAVILGGEALTHAAINTLRALNADIKIYNEYGPTETTIGSAIKLIEDDAAPITIGKPIANTHLYVLDEQSNMLPMGITGEICIAGAGVSKGYVNQPELTQKVFMANPFITEYDTIYRTGDIGQWLESGELLYLGRKDDQIKVRGNRIEPGEISNTLCQHSAINDVHIHLTHQGSGNEFLTAIAVPDAEKAPALQQLLSAETGDKHLEMLPNGMLVHHQNKSETDLIYFEIFEDRTYLKHNIQIKPGDTIFDVGANIGLFSLFSSLYFPDTKVFSFEPLPAVYASLAENAALYKTNITPLNIGLSNKEMTVEFDYYPNNTVMSGRYGNMAEEHENVRQYVISQIKQRGEEVSEDKIEELLKERVYSQKATCKLRRLADVVKENNIEKIDLLKIDVEKSEWDVLEGIDADCWQKIKQIVIEVHDNNGMKSKVVEQLKERGFDTIVDQDEFLKETNIYNIYGIKPEVDASQETIPDEQFFQGHTQFLDQKLIKDELRVLAGKKLPDYMCPAEYILLSKLPLTANGKVDKTEVERICQQKLTGEKAVELPRNTVEEKLIGIWSEVLERSDIGIYDDFFNIGGHSLNGIQVAQRIHEHFGITIGLSHIFSKPTVAQLAETLLTMEQQSSFREIAAVPQQDYYDLSHYQRRLWLAEQTHEGKNNFNIPNAYILKGTLNLEVFENALRFLVDRHEVFRTSFEMVKGVAKQKIREKGALPFGVEVLDFSQHADGFEKAREQVNVEASKPFNLSKAPLFVTKLIKLKDDEHLFFYNMHHIVSDGWSMGILATELISTYNHLLKGQEVRLPELRIQYKDFAAWQNEQLQGDSLASHMAFWKEQFKDGVPVLELPTDFPRPAVKTYRGSNIYTAFDSSLVEQLQELTAQRQASMFMTLLTLLNGYLNRCTRQSDFVVGTSTGGRHHKDLENQIGFYVNLLPIRTEIANDETFNSLLGKVRGNVLSVFDHQMYPFEKIAEDLGVKRDTSRAPVFDVALVFLNFKSENEITETFEGIEVMDYPIDFDKSELDLRFTFKMTEKQLYLNVEYSLDLFEESGIQLLTERMKKFVEQAVATPDQSIADLDLALEEEKTLKEESASYDFNF</sequence>
<dbReference type="InterPro" id="IPR025714">
    <property type="entry name" value="Methyltranfer_dom"/>
</dbReference>
<dbReference type="GO" id="GO:0031177">
    <property type="term" value="F:phosphopantetheine binding"/>
    <property type="evidence" value="ECO:0007669"/>
    <property type="project" value="TreeGrafter"/>
</dbReference>
<dbReference type="InterPro" id="IPR029063">
    <property type="entry name" value="SAM-dependent_MTases_sf"/>
</dbReference>
<dbReference type="NCBIfam" id="TIGR01733">
    <property type="entry name" value="AA-adenyl-dom"/>
    <property type="match status" value="2"/>
</dbReference>
<dbReference type="Gene3D" id="2.30.38.10">
    <property type="entry name" value="Luciferase, Domain 3"/>
    <property type="match status" value="1"/>
</dbReference>
<dbReference type="PANTHER" id="PTHR45527">
    <property type="entry name" value="NONRIBOSOMAL PEPTIDE SYNTHETASE"/>
    <property type="match status" value="1"/>
</dbReference>
<dbReference type="NCBIfam" id="TIGR01444">
    <property type="entry name" value="fkbM_fam"/>
    <property type="match status" value="2"/>
</dbReference>
<dbReference type="InterPro" id="IPR042099">
    <property type="entry name" value="ANL_N_sf"/>
</dbReference>
<dbReference type="CDD" id="cd05930">
    <property type="entry name" value="A_NRPS"/>
    <property type="match status" value="1"/>
</dbReference>
<dbReference type="PROSITE" id="PS00012">
    <property type="entry name" value="PHOSPHOPANTETHEINE"/>
    <property type="match status" value="1"/>
</dbReference>
<name>A0A937FZZ0_9BACT</name>
<dbReference type="FunFam" id="1.10.1200.10:FF:000005">
    <property type="entry name" value="Nonribosomal peptide synthetase 1"/>
    <property type="match status" value="2"/>
</dbReference>
<dbReference type="InterPro" id="IPR000873">
    <property type="entry name" value="AMP-dep_synth/lig_dom"/>
</dbReference>
<dbReference type="SUPFAM" id="SSF53335">
    <property type="entry name" value="S-adenosyl-L-methionine-dependent methyltransferases"/>
    <property type="match status" value="3"/>
</dbReference>
<evidence type="ECO:0000313" key="6">
    <source>
        <dbReference type="EMBL" id="MBL6449159.1"/>
    </source>
</evidence>
<dbReference type="RefSeq" id="WP_202858694.1">
    <property type="nucleotide sequence ID" value="NZ_JAEUGD010000066.1"/>
</dbReference>
<comment type="caution">
    <text evidence="6">The sequence shown here is derived from an EMBL/GenBank/DDBJ whole genome shotgun (WGS) entry which is preliminary data.</text>
</comment>
<dbReference type="Gene3D" id="3.40.50.980">
    <property type="match status" value="2"/>
</dbReference>
<dbReference type="InterPro" id="IPR023213">
    <property type="entry name" value="CAT-like_dom_sf"/>
</dbReference>
<evidence type="ECO:0000313" key="7">
    <source>
        <dbReference type="Proteomes" id="UP000614216"/>
    </source>
</evidence>
<comment type="cofactor">
    <cofactor evidence="1">
        <name>pantetheine 4'-phosphate</name>
        <dbReference type="ChEBI" id="CHEBI:47942"/>
    </cofactor>
</comment>
<dbReference type="PROSITE" id="PS50075">
    <property type="entry name" value="CARRIER"/>
    <property type="match status" value="2"/>
</dbReference>
<evidence type="ECO:0000256" key="4">
    <source>
        <dbReference type="SAM" id="Coils"/>
    </source>
</evidence>
<dbReference type="InterPro" id="IPR010071">
    <property type="entry name" value="AA_adenyl_dom"/>
</dbReference>
<dbReference type="FunFam" id="3.40.50.980:FF:000001">
    <property type="entry name" value="Non-ribosomal peptide synthetase"/>
    <property type="match status" value="1"/>
</dbReference>
<dbReference type="InterPro" id="IPR036736">
    <property type="entry name" value="ACP-like_sf"/>
</dbReference>
<dbReference type="PROSITE" id="PS00455">
    <property type="entry name" value="AMP_BINDING"/>
    <property type="match status" value="2"/>
</dbReference>
<feature type="domain" description="Carrier" evidence="5">
    <location>
        <begin position="2483"/>
        <end position="2558"/>
    </location>
</feature>
<dbReference type="InterPro" id="IPR009081">
    <property type="entry name" value="PP-bd_ACP"/>
</dbReference>
<evidence type="ECO:0000259" key="5">
    <source>
        <dbReference type="PROSITE" id="PS50075"/>
    </source>
</evidence>
<dbReference type="SUPFAM" id="SSF56801">
    <property type="entry name" value="Acetyl-CoA synthetase-like"/>
    <property type="match status" value="2"/>
</dbReference>
<keyword evidence="4" id="KW-0175">Coiled coil</keyword>
<dbReference type="InterPro" id="IPR045851">
    <property type="entry name" value="AMP-bd_C_sf"/>
</dbReference>
<dbReference type="InterPro" id="IPR001242">
    <property type="entry name" value="Condensation_dom"/>
</dbReference>
<dbReference type="Pfam" id="PF00668">
    <property type="entry name" value="Condensation"/>
    <property type="match status" value="2"/>
</dbReference>
<dbReference type="InterPro" id="IPR006342">
    <property type="entry name" value="FkbM_mtfrase"/>
</dbReference>
<feature type="coiled-coil region" evidence="4">
    <location>
        <begin position="997"/>
        <end position="1031"/>
    </location>
</feature>
<accession>A0A937FZZ0</accession>
<dbReference type="GO" id="GO:0005829">
    <property type="term" value="C:cytosol"/>
    <property type="evidence" value="ECO:0007669"/>
    <property type="project" value="TreeGrafter"/>
</dbReference>
<dbReference type="Gene3D" id="3.40.50.12780">
    <property type="entry name" value="N-terminal domain of ligase-like"/>
    <property type="match status" value="2"/>
</dbReference>
<protein>
    <submittedName>
        <fullName evidence="6">Amino acid adenylation domain-containing protein</fullName>
    </submittedName>
</protein>
<dbReference type="Pfam" id="PF05050">
    <property type="entry name" value="Methyltransf_21"/>
    <property type="match status" value="2"/>
</dbReference>
<dbReference type="SUPFAM" id="SSF47336">
    <property type="entry name" value="ACP-like"/>
    <property type="match status" value="2"/>
</dbReference>
<dbReference type="Gene3D" id="3.40.50.150">
    <property type="entry name" value="Vaccinia Virus protein VP39"/>
    <property type="match status" value="3"/>
</dbReference>
<dbReference type="Proteomes" id="UP000614216">
    <property type="component" value="Unassembled WGS sequence"/>
</dbReference>
<evidence type="ECO:0000256" key="2">
    <source>
        <dbReference type="ARBA" id="ARBA00022450"/>
    </source>
</evidence>
<dbReference type="Gene3D" id="3.30.300.30">
    <property type="match status" value="3"/>
</dbReference>
<dbReference type="InterPro" id="IPR006162">
    <property type="entry name" value="Ppantetheine_attach_site"/>
</dbReference>
<evidence type="ECO:0000256" key="1">
    <source>
        <dbReference type="ARBA" id="ARBA00001957"/>
    </source>
</evidence>
<dbReference type="Gene3D" id="3.30.559.10">
    <property type="entry name" value="Chloramphenicol acetyltransferase-like domain"/>
    <property type="match status" value="2"/>
</dbReference>
<dbReference type="PANTHER" id="PTHR45527:SF1">
    <property type="entry name" value="FATTY ACID SYNTHASE"/>
    <property type="match status" value="1"/>
</dbReference>
<keyword evidence="7" id="KW-1185">Reference proteome</keyword>
<dbReference type="CDD" id="cd19531">
    <property type="entry name" value="LCL_NRPS-like"/>
    <property type="match status" value="2"/>
</dbReference>
<dbReference type="CDD" id="cd02440">
    <property type="entry name" value="AdoMet_MTases"/>
    <property type="match status" value="1"/>
</dbReference>
<dbReference type="SUPFAM" id="SSF52777">
    <property type="entry name" value="CoA-dependent acyltransferases"/>
    <property type="match status" value="4"/>
</dbReference>
<dbReference type="EMBL" id="JAEUGD010000066">
    <property type="protein sequence ID" value="MBL6449159.1"/>
    <property type="molecule type" value="Genomic_DNA"/>
</dbReference>
<dbReference type="Gene3D" id="1.10.1200.10">
    <property type="entry name" value="ACP-like"/>
    <property type="match status" value="2"/>
</dbReference>
<reference evidence="6" key="1">
    <citation type="submission" date="2021-01" db="EMBL/GenBank/DDBJ databases">
        <title>Fulvivirga kasyanovii gen. nov., sp nov., a novel member of the phylum Bacteroidetes isolated from seawater in a mussel farm.</title>
        <authorList>
            <person name="Zhao L.-H."/>
            <person name="Wang Z.-J."/>
        </authorList>
    </citation>
    <scope>NUCLEOTIDE SEQUENCE</scope>
    <source>
        <strain evidence="6">29W222</strain>
    </source>
</reference>
<dbReference type="Pfam" id="PF13847">
    <property type="entry name" value="Methyltransf_31"/>
    <property type="match status" value="1"/>
</dbReference>
<dbReference type="Pfam" id="PF00501">
    <property type="entry name" value="AMP-binding"/>
    <property type="match status" value="3"/>
</dbReference>
<dbReference type="GO" id="GO:0043041">
    <property type="term" value="P:amino acid activation for nonribosomal peptide biosynthetic process"/>
    <property type="evidence" value="ECO:0007669"/>
    <property type="project" value="TreeGrafter"/>
</dbReference>
<keyword evidence="2" id="KW-0596">Phosphopantetheine</keyword>
<dbReference type="InterPro" id="IPR020845">
    <property type="entry name" value="AMP-binding_CS"/>
</dbReference>
<feature type="domain" description="Carrier" evidence="5">
    <location>
        <begin position="1126"/>
        <end position="1201"/>
    </location>
</feature>
<gene>
    <name evidence="6" type="ORF">JMN32_22800</name>
</gene>
<keyword evidence="3" id="KW-0597">Phosphoprotein</keyword>
<dbReference type="GO" id="GO:0003824">
    <property type="term" value="F:catalytic activity"/>
    <property type="evidence" value="ECO:0007669"/>
    <property type="project" value="InterPro"/>
</dbReference>
<dbReference type="Gene3D" id="3.30.559.30">
    <property type="entry name" value="Nonribosomal peptide synthetase, condensation domain"/>
    <property type="match status" value="2"/>
</dbReference>
<evidence type="ECO:0000256" key="3">
    <source>
        <dbReference type="ARBA" id="ARBA00022553"/>
    </source>
</evidence>
<proteinExistence type="predicted"/>